<dbReference type="InterPro" id="IPR015955">
    <property type="entry name" value="Lactate_DH/Glyco_Ohase_4_C"/>
</dbReference>
<dbReference type="SUPFAM" id="SSF56327">
    <property type="entry name" value="LDH C-terminal domain-like"/>
    <property type="match status" value="1"/>
</dbReference>
<dbReference type="PANTHER" id="PTHR11540">
    <property type="entry name" value="MALATE AND LACTATE DEHYDROGENASE"/>
    <property type="match status" value="1"/>
</dbReference>
<reference evidence="5 6" key="1">
    <citation type="submission" date="2014-06" db="EMBL/GenBank/DDBJ databases">
        <title>Evolutionary Origins and Diversification of the Mycorrhizal Mutualists.</title>
        <authorList>
            <consortium name="DOE Joint Genome Institute"/>
            <consortium name="Mycorrhizal Genomics Consortium"/>
            <person name="Kohler A."/>
            <person name="Kuo A."/>
            <person name="Nagy L.G."/>
            <person name="Floudas D."/>
            <person name="Copeland A."/>
            <person name="Barry K.W."/>
            <person name="Cichocki N."/>
            <person name="Veneault-Fourrey C."/>
            <person name="LaButti K."/>
            <person name="Lindquist E.A."/>
            <person name="Lipzen A."/>
            <person name="Lundell T."/>
            <person name="Morin E."/>
            <person name="Murat C."/>
            <person name="Riley R."/>
            <person name="Ohm R."/>
            <person name="Sun H."/>
            <person name="Tunlid A."/>
            <person name="Henrissat B."/>
            <person name="Grigoriev I.V."/>
            <person name="Hibbett D.S."/>
            <person name="Martin F."/>
        </authorList>
    </citation>
    <scope>NUCLEOTIDE SEQUENCE [LARGE SCALE GENOMIC DNA]</scope>
    <source>
        <strain evidence="5 6">SS14</strain>
    </source>
</reference>
<keyword evidence="2" id="KW-0520">NAD</keyword>
<feature type="compositionally biased region" description="Polar residues" evidence="3">
    <location>
        <begin position="471"/>
        <end position="482"/>
    </location>
</feature>
<evidence type="ECO:0000259" key="4">
    <source>
        <dbReference type="Pfam" id="PF02866"/>
    </source>
</evidence>
<feature type="compositionally biased region" description="Low complexity" evidence="3">
    <location>
        <begin position="507"/>
        <end position="521"/>
    </location>
</feature>
<evidence type="ECO:0000256" key="1">
    <source>
        <dbReference type="ARBA" id="ARBA00023002"/>
    </source>
</evidence>
<evidence type="ECO:0000256" key="3">
    <source>
        <dbReference type="SAM" id="MobiDB-lite"/>
    </source>
</evidence>
<proteinExistence type="predicted"/>
<name>A0A0C9VSX0_SPHS4</name>
<feature type="compositionally biased region" description="Low complexity" evidence="3">
    <location>
        <begin position="461"/>
        <end position="470"/>
    </location>
</feature>
<gene>
    <name evidence="5" type="ORF">M422DRAFT_255505</name>
</gene>
<accession>A0A0C9VSX0</accession>
<dbReference type="OrthoDB" id="4069699at2759"/>
<dbReference type="PANTHER" id="PTHR11540:SF73">
    <property type="entry name" value="MALATE DEHYDROGENASE, MITOCHONDRIAL"/>
    <property type="match status" value="1"/>
</dbReference>
<dbReference type="GO" id="GO:0005739">
    <property type="term" value="C:mitochondrion"/>
    <property type="evidence" value="ECO:0007669"/>
    <property type="project" value="TreeGrafter"/>
</dbReference>
<dbReference type="Gene3D" id="3.90.110.10">
    <property type="entry name" value="Lactate dehydrogenase/glycoside hydrolase, family 4, C-terminal"/>
    <property type="match status" value="1"/>
</dbReference>
<protein>
    <recommendedName>
        <fullName evidence="4">Lactate/malate dehydrogenase C-terminal domain-containing protein</fullName>
    </recommendedName>
</protein>
<evidence type="ECO:0000313" key="6">
    <source>
        <dbReference type="Proteomes" id="UP000054279"/>
    </source>
</evidence>
<dbReference type="Pfam" id="PF02866">
    <property type="entry name" value="Ldh_1_C"/>
    <property type="match status" value="1"/>
</dbReference>
<dbReference type="HOGENOM" id="CLU_026875_0_0_1"/>
<keyword evidence="1" id="KW-0560">Oxidoreductase</keyword>
<dbReference type="AlphaFoldDB" id="A0A0C9VSX0"/>
<dbReference type="EMBL" id="KN837136">
    <property type="protein sequence ID" value="KIJ41580.1"/>
    <property type="molecule type" value="Genomic_DNA"/>
</dbReference>
<feature type="region of interest" description="Disordered" evidence="3">
    <location>
        <begin position="456"/>
        <end position="521"/>
    </location>
</feature>
<feature type="domain" description="Lactate/malate dehydrogenase C-terminal" evidence="4">
    <location>
        <begin position="531"/>
        <end position="664"/>
    </location>
</feature>
<sequence length="666" mass="74289">MSFQIEAPPRSNSSQQDMEEGSTSAIICSYSDNYISEHILRQIECQAERKLEPLTSGEDIIFSLRALFHIIPYFSYVDTRALHLGGIYPYADYGCNRAPMGKEPVGIFHLESHHYQYDNWAAATNTEPGEWQARTHTTRGIRLKFDLSYWPNSTGSFRISCTQRLTPSKTLELLHASMAQLCHFKERLKDSFQGKYNSRNLQSLSLVIALEWKVKVWRPVKRLRPPSVSELYLFIKDPIIPHSQGASPKRPEVYWSTCPDGTTRVTTLELYALGIERAPVVWLEPGCLKLNPDLVDMLRDFYQSCGLNPFSNEVSNLLGLPRPQPVKLEPNQLKRRHSFSAYQQKPSRRNKILQPKEIDFELVYYCLEDGGGMSSLIPLVSRYLPEGYGFLQEFNRRLGMKVAKYWAFMAAPKLLPELLELYDLRTTGHDFEYGETGMDPIYGEIPSRCWNFLKGDEDTSRPTPLSSTTSALQSHGTSQQRISSSSSTPSTPPSPSSRARPKKPAHTTPRASSASRPSTASVSRFLPGIAGTDLAQTPVTVVGGHSGVTIVPSCRSRLLYGGDEVVHAKDGTGSATLSMAYAAAKFTNLLLRALKNEVGIVTPTFVKSPLFAPQGIEFFSSAVELGPNGVTKIHDLGNITAQEQELANVALPELKKNIEKGFVFVQ</sequence>
<keyword evidence="6" id="KW-1185">Reference proteome</keyword>
<dbReference type="InterPro" id="IPR022383">
    <property type="entry name" value="Lactate/malate_DH_C"/>
</dbReference>
<dbReference type="GO" id="GO:0006099">
    <property type="term" value="P:tricarboxylic acid cycle"/>
    <property type="evidence" value="ECO:0007669"/>
    <property type="project" value="TreeGrafter"/>
</dbReference>
<evidence type="ECO:0000256" key="2">
    <source>
        <dbReference type="ARBA" id="ARBA00023027"/>
    </source>
</evidence>
<dbReference type="GO" id="GO:0030060">
    <property type="term" value="F:L-malate dehydrogenase (NAD+) activity"/>
    <property type="evidence" value="ECO:0007669"/>
    <property type="project" value="TreeGrafter"/>
</dbReference>
<organism evidence="5 6">
    <name type="scientific">Sphaerobolus stellatus (strain SS14)</name>
    <dbReference type="NCBI Taxonomy" id="990650"/>
    <lineage>
        <taxon>Eukaryota</taxon>
        <taxon>Fungi</taxon>
        <taxon>Dikarya</taxon>
        <taxon>Basidiomycota</taxon>
        <taxon>Agaricomycotina</taxon>
        <taxon>Agaricomycetes</taxon>
        <taxon>Phallomycetidae</taxon>
        <taxon>Geastrales</taxon>
        <taxon>Sphaerobolaceae</taxon>
        <taxon>Sphaerobolus</taxon>
    </lineage>
</organism>
<evidence type="ECO:0000313" key="5">
    <source>
        <dbReference type="EMBL" id="KIJ41580.1"/>
    </source>
</evidence>
<dbReference type="Proteomes" id="UP000054279">
    <property type="component" value="Unassembled WGS sequence"/>
</dbReference>